<evidence type="ECO:0000256" key="1">
    <source>
        <dbReference type="ARBA" id="ARBA00001947"/>
    </source>
</evidence>
<comment type="cofactor">
    <cofactor evidence="1 15">
        <name>Zn(2+)</name>
        <dbReference type="ChEBI" id="CHEBI:29105"/>
    </cofactor>
</comment>
<feature type="short sequence motif" description="'KMSKS' region" evidence="15">
    <location>
        <begin position="611"/>
        <end position="615"/>
    </location>
</feature>
<dbReference type="EC" id="6.1.1.5" evidence="15"/>
<comment type="subunit">
    <text evidence="4 15">Monomer.</text>
</comment>
<dbReference type="GO" id="GO:0008270">
    <property type="term" value="F:zinc ion binding"/>
    <property type="evidence" value="ECO:0007669"/>
    <property type="project" value="UniProtKB-UniRule"/>
</dbReference>
<sequence>MWSVGRASVPDGPSKSPFVPLPTKIDFAVLDRSVIGWWQANNVFSRSLEQTADGTPWVFYEGPPTANGTPGTHHIEARVFKDLFPRYRTMRGFSVPRRAGWDCHGLPVELAVEKELGLGGKPDIERMGIAEFNAHCRTSVLRHVDEFVQLSERMGYWIDLEHPYETMSPEYVDSVWWSLKQIHDGGRLVEDFRVAPYCTRDGTTLSDHEVAQGYETVVAPSVYVRFPVRGDVAGHSGVDLLIWTTTPWTLVSNTAVAVHPNVTYTLARTERGTFVVAEPLTGRVLGDDAEILATIPGSALEGLRYERPFDLVDIPDAHRVVLAEYVTTEDGTGLVHQAPAFGADDLAVCRAYGLPLVNPVAPNGRFNDGIDLVGGVFFKDADALLIDRLRTSGRLFRHEPFEHPYPHCWRCHTPLIYYAQPSWYIRTTEVRDELTRENEKTNWFPEHIKHGRYGDWLKNNIDWAVSRSRYWGTPLPLWRCPDNHVTAVGSRTELGALAGADLSELDPHRPYVDEITFACPDCGRTATRVPEVIDAWYDSGAMPFASVGYPHVPGSKEIFERSYPAQYICEAIDQTRGWFYTLMAVGTLVFDRSPYENVVCLGHILAEDGRKMSKHLGNILLPIPLMDTHGADAVRWFMACSGSPWSPRRIGPGPLDEIVRKVLMTYWNTAAFFSLYAANSTWAPQLAQPVAQRPVLDRWIVGEVHALAAAVDDRLQNYDTARAGRLLADFIDDLSNWYVRRSRQRFWAGDPDALTTLYECLDILTRLLAPFIPFVTEEVWQQVVRRGDASAPESVHLATWPTPDTTVISPELSAQVATARALAEAGRSARKASSLRIRQPLSRALVGLPAGTVLPPALLDDIGDELNVKVLEPLDPQSGVIDVQVKANFRTLGRRFGNRTQHVAKAIAAVAPRELVDGARANGSYPLSVDGAQVEVGLDDILITEVPRTGWVVESQRGATIALDTEITPELAAEGVARDVVRAVQQARRDADFEVSDRITVSIAAPAEVAAAISAHQKLIAHETLALTLTVVDALSEGFSGAVGDGHEIVVHVVRA</sequence>
<comment type="catalytic activity">
    <reaction evidence="14 15">
        <text>tRNA(Ile) + L-isoleucine + ATP = L-isoleucyl-tRNA(Ile) + AMP + diphosphate</text>
        <dbReference type="Rhea" id="RHEA:11060"/>
        <dbReference type="Rhea" id="RHEA-COMP:9666"/>
        <dbReference type="Rhea" id="RHEA-COMP:9695"/>
        <dbReference type="ChEBI" id="CHEBI:30616"/>
        <dbReference type="ChEBI" id="CHEBI:33019"/>
        <dbReference type="ChEBI" id="CHEBI:58045"/>
        <dbReference type="ChEBI" id="CHEBI:78442"/>
        <dbReference type="ChEBI" id="CHEBI:78528"/>
        <dbReference type="ChEBI" id="CHEBI:456215"/>
        <dbReference type="EC" id="6.1.1.5"/>
    </reaction>
</comment>
<dbReference type="InterPro" id="IPR002301">
    <property type="entry name" value="Ile-tRNA-ligase"/>
</dbReference>
<feature type="short sequence motif" description="'HIGH' region" evidence="15">
    <location>
        <begin position="64"/>
        <end position="74"/>
    </location>
</feature>
<dbReference type="InterPro" id="IPR002300">
    <property type="entry name" value="aa-tRNA-synth_Ia"/>
</dbReference>
<dbReference type="HAMAP" id="MF_02003">
    <property type="entry name" value="Ile_tRNA_synth_type2"/>
    <property type="match status" value="1"/>
</dbReference>
<comment type="subcellular location">
    <subcellularLocation>
        <location evidence="2 15">Cytoplasm</location>
    </subcellularLocation>
</comment>
<dbReference type="InterPro" id="IPR009080">
    <property type="entry name" value="tRNAsynth_Ia_anticodon-bd"/>
</dbReference>
<reference evidence="18 19" key="1">
    <citation type="submission" date="2018-05" db="EMBL/GenBank/DDBJ databases">
        <title>Micromonospora from Atacama Desert.</title>
        <authorList>
            <person name="Carro L."/>
            <person name="Goodfellow M."/>
            <person name="Klenk H.-P."/>
        </authorList>
    </citation>
    <scope>NUCLEOTIDE SEQUENCE [LARGE SCALE GENOMIC DNA]</scope>
    <source>
        <strain evidence="18 19">LB39</strain>
    </source>
</reference>
<dbReference type="AlphaFoldDB" id="A0A3N9WZ06"/>
<dbReference type="GO" id="GO:0004822">
    <property type="term" value="F:isoleucine-tRNA ligase activity"/>
    <property type="evidence" value="ECO:0007669"/>
    <property type="project" value="UniProtKB-UniRule"/>
</dbReference>
<dbReference type="PANTHER" id="PTHR42780:SF1">
    <property type="entry name" value="ISOLEUCINE--TRNA LIGASE, CYTOPLASMIC"/>
    <property type="match status" value="1"/>
</dbReference>
<dbReference type="InterPro" id="IPR009008">
    <property type="entry name" value="Val/Leu/Ile-tRNA-synth_edit"/>
</dbReference>
<dbReference type="GO" id="GO:0000049">
    <property type="term" value="F:tRNA binding"/>
    <property type="evidence" value="ECO:0007669"/>
    <property type="project" value="InterPro"/>
</dbReference>
<name>A0A3N9WZ06_9ACTN</name>
<dbReference type="Gene3D" id="1.10.730.10">
    <property type="entry name" value="Isoleucyl-tRNA Synthetase, Domain 1"/>
    <property type="match status" value="1"/>
</dbReference>
<dbReference type="NCBIfam" id="TIGR00392">
    <property type="entry name" value="ileS"/>
    <property type="match status" value="1"/>
</dbReference>
<evidence type="ECO:0000259" key="16">
    <source>
        <dbReference type="Pfam" id="PF00133"/>
    </source>
</evidence>
<accession>A0A3N9WZ06</accession>
<comment type="caution">
    <text evidence="18">The sequence shown here is derived from an EMBL/GenBank/DDBJ whole genome shotgun (WGS) entry which is preliminary data.</text>
</comment>
<feature type="domain" description="Methionyl/Valyl/Leucyl/Isoleucyl-tRNA synthetase anticodon-binding" evidence="17">
    <location>
        <begin position="697"/>
        <end position="842"/>
    </location>
</feature>
<dbReference type="GO" id="GO:0006428">
    <property type="term" value="P:isoleucyl-tRNA aminoacylation"/>
    <property type="evidence" value="ECO:0007669"/>
    <property type="project" value="UniProtKB-UniRule"/>
</dbReference>
<evidence type="ECO:0000259" key="17">
    <source>
        <dbReference type="Pfam" id="PF08264"/>
    </source>
</evidence>
<evidence type="ECO:0000256" key="7">
    <source>
        <dbReference type="ARBA" id="ARBA00022723"/>
    </source>
</evidence>
<evidence type="ECO:0000256" key="10">
    <source>
        <dbReference type="ARBA" id="ARBA00022840"/>
    </source>
</evidence>
<dbReference type="SUPFAM" id="SSF52374">
    <property type="entry name" value="Nucleotidylyl transferase"/>
    <property type="match status" value="1"/>
</dbReference>
<dbReference type="Pfam" id="PF00133">
    <property type="entry name" value="tRNA-synt_1"/>
    <property type="match status" value="1"/>
</dbReference>
<dbReference type="EMBL" id="QGSZ01000144">
    <property type="protein sequence ID" value="RQX06071.1"/>
    <property type="molecule type" value="Genomic_DNA"/>
</dbReference>
<evidence type="ECO:0000256" key="11">
    <source>
        <dbReference type="ARBA" id="ARBA00022917"/>
    </source>
</evidence>
<dbReference type="Pfam" id="PF08264">
    <property type="entry name" value="Anticodon_1"/>
    <property type="match status" value="1"/>
</dbReference>
<dbReference type="OrthoDB" id="9810365at2"/>
<dbReference type="GO" id="GO:0005524">
    <property type="term" value="F:ATP binding"/>
    <property type="evidence" value="ECO:0007669"/>
    <property type="project" value="UniProtKB-UniRule"/>
</dbReference>
<dbReference type="GO" id="GO:0002161">
    <property type="term" value="F:aminoacyl-tRNA deacylase activity"/>
    <property type="evidence" value="ECO:0007669"/>
    <property type="project" value="InterPro"/>
</dbReference>
<dbReference type="InterPro" id="IPR033709">
    <property type="entry name" value="Anticodon_Ile_ABEc"/>
</dbReference>
<keyword evidence="10 15" id="KW-0067">ATP-binding</keyword>
<feature type="binding site" evidence="15">
    <location>
        <position position="614"/>
    </location>
    <ligand>
        <name>ATP</name>
        <dbReference type="ChEBI" id="CHEBI:30616"/>
    </ligand>
</feature>
<dbReference type="CDD" id="cd00818">
    <property type="entry name" value="IleRS_core"/>
    <property type="match status" value="1"/>
</dbReference>
<keyword evidence="12 15" id="KW-0030">Aminoacyl-tRNA synthetase</keyword>
<dbReference type="Proteomes" id="UP000282312">
    <property type="component" value="Unassembled WGS sequence"/>
</dbReference>
<dbReference type="PANTHER" id="PTHR42780">
    <property type="entry name" value="SOLEUCYL-TRNA SYNTHETASE"/>
    <property type="match status" value="1"/>
</dbReference>
<evidence type="ECO:0000256" key="12">
    <source>
        <dbReference type="ARBA" id="ARBA00023146"/>
    </source>
</evidence>
<keyword evidence="6 15" id="KW-0436">Ligase</keyword>
<evidence type="ECO:0000256" key="15">
    <source>
        <dbReference type="HAMAP-Rule" id="MF_02003"/>
    </source>
</evidence>
<comment type="similarity">
    <text evidence="3 15">Belongs to the class-I aminoacyl-tRNA synthetase family. IleS type 2 subfamily.</text>
</comment>
<comment type="function">
    <text evidence="13 15">Catalyzes the attachment of isoleucine to tRNA(Ile). As IleRS can inadvertently accommodate and process structurally similar amino acids such as valine, to avoid such errors it has two additional distinct tRNA(Ile)-dependent editing activities. One activity is designated as 'pretransfer' editing and involves the hydrolysis of activated Val-AMP. The other activity is designated 'posttransfer' editing and involves deacylation of mischarged Val-tRNA(Ile).</text>
</comment>
<dbReference type="SUPFAM" id="SSF50677">
    <property type="entry name" value="ValRS/IleRS/LeuRS editing domain"/>
    <property type="match status" value="1"/>
</dbReference>
<evidence type="ECO:0000256" key="6">
    <source>
        <dbReference type="ARBA" id="ARBA00022598"/>
    </source>
</evidence>
<evidence type="ECO:0000256" key="14">
    <source>
        <dbReference type="ARBA" id="ARBA00048359"/>
    </source>
</evidence>
<evidence type="ECO:0000256" key="5">
    <source>
        <dbReference type="ARBA" id="ARBA00022490"/>
    </source>
</evidence>
<evidence type="ECO:0000256" key="8">
    <source>
        <dbReference type="ARBA" id="ARBA00022741"/>
    </source>
</evidence>
<evidence type="ECO:0000256" key="13">
    <source>
        <dbReference type="ARBA" id="ARBA00025217"/>
    </source>
</evidence>
<keyword evidence="8 15" id="KW-0547">Nucleotide-binding</keyword>
<dbReference type="InterPro" id="IPR023586">
    <property type="entry name" value="Ile-tRNA-ligase_type2"/>
</dbReference>
<proteinExistence type="inferred from homology"/>
<dbReference type="FunFam" id="3.40.50.620:FF:000063">
    <property type="entry name" value="Isoleucine--tRNA ligase"/>
    <property type="match status" value="1"/>
</dbReference>
<keyword evidence="19" id="KW-1185">Reference proteome</keyword>
<dbReference type="SUPFAM" id="SSF47323">
    <property type="entry name" value="Anticodon-binding domain of a subclass of class I aminoacyl-tRNA synthetases"/>
    <property type="match status" value="1"/>
</dbReference>
<evidence type="ECO:0000313" key="18">
    <source>
        <dbReference type="EMBL" id="RQX06071.1"/>
    </source>
</evidence>
<keyword evidence="5 15" id="KW-0963">Cytoplasm</keyword>
<organism evidence="18 19">
    <name type="scientific">Micromonospora inaquosa</name>
    <dbReference type="NCBI Taxonomy" id="2203716"/>
    <lineage>
        <taxon>Bacteria</taxon>
        <taxon>Bacillati</taxon>
        <taxon>Actinomycetota</taxon>
        <taxon>Actinomycetes</taxon>
        <taxon>Micromonosporales</taxon>
        <taxon>Micromonosporaceae</taxon>
        <taxon>Micromonospora</taxon>
    </lineage>
</organism>
<evidence type="ECO:0000256" key="3">
    <source>
        <dbReference type="ARBA" id="ARBA00007078"/>
    </source>
</evidence>
<dbReference type="Gene3D" id="3.90.740.10">
    <property type="entry name" value="Valyl/Leucyl/Isoleucyl-tRNA synthetase, editing domain"/>
    <property type="match status" value="1"/>
</dbReference>
<evidence type="ECO:0000256" key="4">
    <source>
        <dbReference type="ARBA" id="ARBA00011245"/>
    </source>
</evidence>
<dbReference type="GO" id="GO:0005737">
    <property type="term" value="C:cytoplasm"/>
    <property type="evidence" value="ECO:0007669"/>
    <property type="project" value="UniProtKB-SubCell"/>
</dbReference>
<dbReference type="InterPro" id="IPR014729">
    <property type="entry name" value="Rossmann-like_a/b/a_fold"/>
</dbReference>
<keyword evidence="11 15" id="KW-0648">Protein biosynthesis</keyword>
<protein>
    <recommendedName>
        <fullName evidence="15">Isoleucine--tRNA ligase</fullName>
        <ecNumber evidence="15">6.1.1.5</ecNumber>
    </recommendedName>
    <alternativeName>
        <fullName evidence="15">Isoleucyl-tRNA synthetase</fullName>
        <shortName evidence="15">IleRS</shortName>
    </alternativeName>
</protein>
<dbReference type="Pfam" id="PF19302">
    <property type="entry name" value="DUF5915"/>
    <property type="match status" value="1"/>
</dbReference>
<dbReference type="Gene3D" id="3.40.50.620">
    <property type="entry name" value="HUPs"/>
    <property type="match status" value="2"/>
</dbReference>
<evidence type="ECO:0000256" key="9">
    <source>
        <dbReference type="ARBA" id="ARBA00022833"/>
    </source>
</evidence>
<dbReference type="InterPro" id="IPR013155">
    <property type="entry name" value="M/V/L/I-tRNA-synth_anticd-bd"/>
</dbReference>
<dbReference type="CDD" id="cd07961">
    <property type="entry name" value="Anticodon_Ia_Ile_ABEc"/>
    <property type="match status" value="1"/>
</dbReference>
<evidence type="ECO:0000256" key="2">
    <source>
        <dbReference type="ARBA" id="ARBA00004496"/>
    </source>
</evidence>
<evidence type="ECO:0000313" key="19">
    <source>
        <dbReference type="Proteomes" id="UP000282312"/>
    </source>
</evidence>
<keyword evidence="9 15" id="KW-0862">Zinc</keyword>
<keyword evidence="7 15" id="KW-0479">Metal-binding</keyword>
<dbReference type="PRINTS" id="PR00984">
    <property type="entry name" value="TRNASYNTHILE"/>
</dbReference>
<dbReference type="FunFam" id="3.40.50.620:FF:000075">
    <property type="entry name" value="Isoleucine--tRNA ligase"/>
    <property type="match status" value="1"/>
</dbReference>
<comment type="domain">
    <text evidence="15">IleRS has two distinct active sites: one for aminoacylation and one for editing. The misactivated valine is translocated from the active site to the editing site, which sterically excludes the correctly activated isoleucine. The single editing site contains two valyl binding pockets, one specific for each substrate (Val-AMP or Val-tRNA(Ile)).</text>
</comment>
<feature type="domain" description="Aminoacyl-tRNA synthetase class Ia" evidence="16">
    <location>
        <begin position="35"/>
        <end position="641"/>
    </location>
</feature>
<gene>
    <name evidence="15" type="primary">ileS</name>
    <name evidence="18" type="ORF">DLJ59_05940</name>
</gene>